<comment type="caution">
    <text evidence="1">The sequence shown here is derived from an EMBL/GenBank/DDBJ whole genome shotgun (WGS) entry which is preliminary data.</text>
</comment>
<dbReference type="InParanoid" id="A0A2P6MZP9"/>
<organism evidence="1 2">
    <name type="scientific">Planoprotostelium fungivorum</name>
    <dbReference type="NCBI Taxonomy" id="1890364"/>
    <lineage>
        <taxon>Eukaryota</taxon>
        <taxon>Amoebozoa</taxon>
        <taxon>Evosea</taxon>
        <taxon>Variosea</taxon>
        <taxon>Cavosteliida</taxon>
        <taxon>Cavosteliaceae</taxon>
        <taxon>Planoprotostelium</taxon>
    </lineage>
</organism>
<accession>A0A2P6MZP9</accession>
<dbReference type="Proteomes" id="UP000241769">
    <property type="component" value="Unassembled WGS sequence"/>
</dbReference>
<reference evidence="1 2" key="1">
    <citation type="journal article" date="2018" name="Genome Biol. Evol.">
        <title>Multiple Roots of Fruiting Body Formation in Amoebozoa.</title>
        <authorList>
            <person name="Hillmann F."/>
            <person name="Forbes G."/>
            <person name="Novohradska S."/>
            <person name="Ferling I."/>
            <person name="Riege K."/>
            <person name="Groth M."/>
            <person name="Westermann M."/>
            <person name="Marz M."/>
            <person name="Spaller T."/>
            <person name="Winckler T."/>
            <person name="Schaap P."/>
            <person name="Glockner G."/>
        </authorList>
    </citation>
    <scope>NUCLEOTIDE SEQUENCE [LARGE SCALE GENOMIC DNA]</scope>
    <source>
        <strain evidence="1 2">Jena</strain>
    </source>
</reference>
<evidence type="ECO:0000313" key="2">
    <source>
        <dbReference type="Proteomes" id="UP000241769"/>
    </source>
</evidence>
<dbReference type="AlphaFoldDB" id="A0A2P6MZP9"/>
<name>A0A2P6MZP9_9EUKA</name>
<sequence length="331" mass="38116">MESLLLNRRFAHYNGFYPLISRSSEHGGEETPFSSIDTTRKNFCRSLPATLTLEWRSNSYDEQRQREMGSSQSMSHEEFGGIDEALTILMAWSKKTTPHMSASRGGEDKDRSSCSASSLQNFSFNTHENLITHYYATETLFWWIPRMVYHFSMVSPSSASVLPSTARRPSCALFALKLYKKSYFFSARLNSFLLVSSCVFHLSLGGVPREQRQSQQSPFCRTTPKVSDQHSAEYDHDKTQFSSERQQSRQIIEMNKQDSTDSSSDEDNDLKTSEGEVELKMSIINQFMDWWSDFTVWIAGKLKVIFSKIKECIGWCIEKAKELFHDFAFIN</sequence>
<keyword evidence="2" id="KW-1185">Reference proteome</keyword>
<dbReference type="EMBL" id="MDYQ01000276">
    <property type="protein sequence ID" value="PRP77175.1"/>
    <property type="molecule type" value="Genomic_DNA"/>
</dbReference>
<proteinExistence type="predicted"/>
<gene>
    <name evidence="1" type="ORF">PROFUN_14516</name>
</gene>
<protein>
    <submittedName>
        <fullName evidence="1">Uncharacterized protein</fullName>
    </submittedName>
</protein>
<evidence type="ECO:0000313" key="1">
    <source>
        <dbReference type="EMBL" id="PRP77175.1"/>
    </source>
</evidence>